<keyword evidence="4" id="KW-1185">Reference proteome</keyword>
<dbReference type="Proteomes" id="UP000728032">
    <property type="component" value="Unassembled WGS sequence"/>
</dbReference>
<dbReference type="GO" id="GO:1990115">
    <property type="term" value="P:RNA polymerase III assembly"/>
    <property type="evidence" value="ECO:0007669"/>
    <property type="project" value="TreeGrafter"/>
</dbReference>
<dbReference type="GO" id="GO:0006457">
    <property type="term" value="P:protein folding"/>
    <property type="evidence" value="ECO:0007669"/>
    <property type="project" value="InterPro"/>
</dbReference>
<dbReference type="InterPro" id="IPR009053">
    <property type="entry name" value="Prefoldin"/>
</dbReference>
<dbReference type="Gene3D" id="1.10.287.370">
    <property type="match status" value="1"/>
</dbReference>
<dbReference type="CDD" id="cd23157">
    <property type="entry name" value="Prefoldin_5"/>
    <property type="match status" value="1"/>
</dbReference>
<dbReference type="InterPro" id="IPR011599">
    <property type="entry name" value="PFD_alpha_archaea"/>
</dbReference>
<dbReference type="EMBL" id="OC915093">
    <property type="protein sequence ID" value="CAD7638592.1"/>
    <property type="molecule type" value="Genomic_DNA"/>
</dbReference>
<accession>A0A7R9LE10</accession>
<gene>
    <name evidence="3" type="ORF">ONB1V03_LOCUS1485</name>
</gene>
<name>A0A7R9LE10_9ACAR</name>
<dbReference type="PANTHER" id="PTHR12674">
    <property type="entry name" value="PREFOLDIN SUBUNIT 5"/>
    <property type="match status" value="1"/>
</dbReference>
<dbReference type="SUPFAM" id="SSF46579">
    <property type="entry name" value="Prefoldin"/>
    <property type="match status" value="1"/>
</dbReference>
<keyword evidence="2" id="KW-0175">Coiled coil</keyword>
<dbReference type="PANTHER" id="PTHR12674:SF2">
    <property type="entry name" value="PREFOLDIN SUBUNIT 5"/>
    <property type="match status" value="1"/>
</dbReference>
<organism evidence="3">
    <name type="scientific">Oppiella nova</name>
    <dbReference type="NCBI Taxonomy" id="334625"/>
    <lineage>
        <taxon>Eukaryota</taxon>
        <taxon>Metazoa</taxon>
        <taxon>Ecdysozoa</taxon>
        <taxon>Arthropoda</taxon>
        <taxon>Chelicerata</taxon>
        <taxon>Arachnida</taxon>
        <taxon>Acari</taxon>
        <taxon>Acariformes</taxon>
        <taxon>Sarcoptiformes</taxon>
        <taxon>Oribatida</taxon>
        <taxon>Brachypylina</taxon>
        <taxon>Oppioidea</taxon>
        <taxon>Oppiidae</taxon>
        <taxon>Oppiella</taxon>
    </lineage>
</organism>
<dbReference type="GO" id="GO:1990114">
    <property type="term" value="P:RNA polymerase II core complex assembly"/>
    <property type="evidence" value="ECO:0007669"/>
    <property type="project" value="TreeGrafter"/>
</dbReference>
<dbReference type="NCBIfam" id="TIGR00293">
    <property type="entry name" value="prefoldin subunit alpha"/>
    <property type="match status" value="1"/>
</dbReference>
<dbReference type="GO" id="GO:0051082">
    <property type="term" value="F:unfolded protein binding"/>
    <property type="evidence" value="ECO:0007669"/>
    <property type="project" value="InterPro"/>
</dbReference>
<proteinExistence type="inferred from homology"/>
<evidence type="ECO:0000256" key="1">
    <source>
        <dbReference type="ARBA" id="ARBA00010048"/>
    </source>
</evidence>
<reference evidence="3" key="1">
    <citation type="submission" date="2020-11" db="EMBL/GenBank/DDBJ databases">
        <authorList>
            <person name="Tran Van P."/>
        </authorList>
    </citation>
    <scope>NUCLEOTIDE SEQUENCE</scope>
</reference>
<feature type="coiled-coil region" evidence="2">
    <location>
        <begin position="22"/>
        <end position="49"/>
    </location>
</feature>
<sequence>MATKERRMDLNDMNPMQLSSIRQQLEAEIEILENSIQSLQNAKMKFNESALAVQRQEEVPNGSQILVPLTGSMYVPALIKDNNEFVVDIGTGYYVQKNTKAANDYFKRKVQFLTEQIEKYAKLTQEKVTAREAIVELLQYRQQTAIAAQQTSSSQQLTKT</sequence>
<dbReference type="AlphaFoldDB" id="A0A7R9LE10"/>
<dbReference type="GO" id="GO:1990113">
    <property type="term" value="P:RNA polymerase I assembly"/>
    <property type="evidence" value="ECO:0007669"/>
    <property type="project" value="TreeGrafter"/>
</dbReference>
<evidence type="ECO:0000313" key="4">
    <source>
        <dbReference type="Proteomes" id="UP000728032"/>
    </source>
</evidence>
<dbReference type="OrthoDB" id="10267474at2759"/>
<dbReference type="InterPro" id="IPR004127">
    <property type="entry name" value="Prefoldin_subunit_alpha"/>
</dbReference>
<dbReference type="GO" id="GO:0005737">
    <property type="term" value="C:cytoplasm"/>
    <property type="evidence" value="ECO:0007669"/>
    <property type="project" value="TreeGrafter"/>
</dbReference>
<evidence type="ECO:0000256" key="2">
    <source>
        <dbReference type="SAM" id="Coils"/>
    </source>
</evidence>
<dbReference type="Pfam" id="PF02996">
    <property type="entry name" value="Prefoldin"/>
    <property type="match status" value="1"/>
</dbReference>
<evidence type="ECO:0000313" key="3">
    <source>
        <dbReference type="EMBL" id="CAD7638592.1"/>
    </source>
</evidence>
<evidence type="ECO:0008006" key="5">
    <source>
        <dbReference type="Google" id="ProtNLM"/>
    </source>
</evidence>
<dbReference type="EMBL" id="CAJPVJ010000268">
    <property type="protein sequence ID" value="CAG2161884.1"/>
    <property type="molecule type" value="Genomic_DNA"/>
</dbReference>
<comment type="similarity">
    <text evidence="1">Belongs to the prefoldin subunit alpha family.</text>
</comment>
<protein>
    <recommendedName>
        <fullName evidence="5">Prefoldin subunit 5</fullName>
    </recommendedName>
</protein>
<dbReference type="GO" id="GO:0016272">
    <property type="term" value="C:prefoldin complex"/>
    <property type="evidence" value="ECO:0007669"/>
    <property type="project" value="InterPro"/>
</dbReference>